<feature type="DNA-binding region" description="H-T-H motif" evidence="2">
    <location>
        <begin position="40"/>
        <end position="59"/>
    </location>
</feature>
<protein>
    <submittedName>
        <fullName evidence="4">TetR family transcriptional regulator</fullName>
    </submittedName>
</protein>
<feature type="domain" description="HTH tetR-type" evidence="3">
    <location>
        <begin position="17"/>
        <end position="77"/>
    </location>
</feature>
<dbReference type="AlphaFoldDB" id="A0A4R2NJS4"/>
<gene>
    <name evidence="4" type="ORF">EV207_14036</name>
</gene>
<keyword evidence="1 2" id="KW-0238">DNA-binding</keyword>
<reference evidence="4 5" key="1">
    <citation type="submission" date="2019-03" db="EMBL/GenBank/DDBJ databases">
        <title>Genomic Encyclopedia of Type Strains, Phase IV (KMG-IV): sequencing the most valuable type-strain genomes for metagenomic binning, comparative biology and taxonomic classification.</title>
        <authorList>
            <person name="Goeker M."/>
        </authorList>
    </citation>
    <scope>NUCLEOTIDE SEQUENCE [LARGE SCALE GENOMIC DNA]</scope>
    <source>
        <strain evidence="4 5">DSM 19377</strain>
    </source>
</reference>
<dbReference type="PROSITE" id="PS01081">
    <property type="entry name" value="HTH_TETR_1"/>
    <property type="match status" value="1"/>
</dbReference>
<evidence type="ECO:0000256" key="2">
    <source>
        <dbReference type="PROSITE-ProRule" id="PRU00335"/>
    </source>
</evidence>
<accession>A0A4R2NJS4</accession>
<evidence type="ECO:0000259" key="3">
    <source>
        <dbReference type="PROSITE" id="PS50977"/>
    </source>
</evidence>
<dbReference type="InterPro" id="IPR036271">
    <property type="entry name" value="Tet_transcr_reg_TetR-rel_C_sf"/>
</dbReference>
<dbReference type="SUPFAM" id="SSF48498">
    <property type="entry name" value="Tetracyclin repressor-like, C-terminal domain"/>
    <property type="match status" value="1"/>
</dbReference>
<organism evidence="4 5">
    <name type="scientific">Scopulibacillus darangshiensis</name>
    <dbReference type="NCBI Taxonomy" id="442528"/>
    <lineage>
        <taxon>Bacteria</taxon>
        <taxon>Bacillati</taxon>
        <taxon>Bacillota</taxon>
        <taxon>Bacilli</taxon>
        <taxon>Bacillales</taxon>
        <taxon>Sporolactobacillaceae</taxon>
        <taxon>Scopulibacillus</taxon>
    </lineage>
</organism>
<dbReference type="OrthoDB" id="2720430at2"/>
<dbReference type="EMBL" id="SLXK01000040">
    <property type="protein sequence ID" value="TCP21727.1"/>
    <property type="molecule type" value="Genomic_DNA"/>
</dbReference>
<dbReference type="InterPro" id="IPR023772">
    <property type="entry name" value="DNA-bd_HTH_TetR-type_CS"/>
</dbReference>
<dbReference type="InterPro" id="IPR001647">
    <property type="entry name" value="HTH_TetR"/>
</dbReference>
<dbReference type="InterPro" id="IPR050624">
    <property type="entry name" value="HTH-type_Tx_Regulator"/>
</dbReference>
<comment type="caution">
    <text evidence="4">The sequence shown here is derived from an EMBL/GenBank/DDBJ whole genome shotgun (WGS) entry which is preliminary data.</text>
</comment>
<dbReference type="Pfam" id="PF00440">
    <property type="entry name" value="TetR_N"/>
    <property type="match status" value="1"/>
</dbReference>
<dbReference type="PANTHER" id="PTHR43479:SF7">
    <property type="entry name" value="TETR-FAMILY TRANSCRIPTIONAL REGULATOR"/>
    <property type="match status" value="1"/>
</dbReference>
<evidence type="ECO:0000256" key="1">
    <source>
        <dbReference type="ARBA" id="ARBA00023125"/>
    </source>
</evidence>
<dbReference type="PANTHER" id="PTHR43479">
    <property type="entry name" value="ACREF/ENVCD OPERON REPRESSOR-RELATED"/>
    <property type="match status" value="1"/>
</dbReference>
<dbReference type="RefSeq" id="WP_132747708.1">
    <property type="nucleotide sequence ID" value="NZ_SLXK01000040.1"/>
</dbReference>
<dbReference type="GO" id="GO:0003677">
    <property type="term" value="F:DNA binding"/>
    <property type="evidence" value="ECO:0007669"/>
    <property type="project" value="UniProtKB-UniRule"/>
</dbReference>
<dbReference type="Gene3D" id="1.10.357.10">
    <property type="entry name" value="Tetracycline Repressor, domain 2"/>
    <property type="match status" value="1"/>
</dbReference>
<evidence type="ECO:0000313" key="4">
    <source>
        <dbReference type="EMBL" id="TCP21727.1"/>
    </source>
</evidence>
<evidence type="ECO:0000313" key="5">
    <source>
        <dbReference type="Proteomes" id="UP000295416"/>
    </source>
</evidence>
<proteinExistence type="predicted"/>
<dbReference type="SUPFAM" id="SSF46689">
    <property type="entry name" value="Homeodomain-like"/>
    <property type="match status" value="1"/>
</dbReference>
<dbReference type="PRINTS" id="PR00455">
    <property type="entry name" value="HTHTETR"/>
</dbReference>
<name>A0A4R2NJS4_9BACL</name>
<dbReference type="Gene3D" id="1.10.10.60">
    <property type="entry name" value="Homeodomain-like"/>
    <property type="match status" value="1"/>
</dbReference>
<sequence length="208" mass="23894">MDKKGVETSDKRHLRSMITREKILKSAKEVFLEEGFQKATISQMIKKAGVGYGTAYVHFEGKDDILIVLMEDVMAKFYEIAETPFSPRSKEEANDIIENQAYSFLKLAEKERDIMCVLEQAIGVSPEAANKWKETREKFIQRILKDIHYSHENGLTRAGLNFELVARGWFFVNEMYLWEIVRGEQRAPVEEIAEAITSVYTAGLYKGV</sequence>
<keyword evidence="5" id="KW-1185">Reference proteome</keyword>
<dbReference type="Proteomes" id="UP000295416">
    <property type="component" value="Unassembled WGS sequence"/>
</dbReference>
<dbReference type="PROSITE" id="PS50977">
    <property type="entry name" value="HTH_TETR_2"/>
    <property type="match status" value="1"/>
</dbReference>
<dbReference type="InterPro" id="IPR009057">
    <property type="entry name" value="Homeodomain-like_sf"/>
</dbReference>